<dbReference type="Pfam" id="PF04326">
    <property type="entry name" value="SLFN_AlbA_2"/>
    <property type="match status" value="1"/>
</dbReference>
<name>A0A1T4W322_9GAMM</name>
<dbReference type="AlphaFoldDB" id="A0A1T4W322"/>
<protein>
    <submittedName>
        <fullName evidence="2">Predicted transcriptional regulator, contains HTH domain</fullName>
    </submittedName>
</protein>
<dbReference type="STRING" id="92487.SAMN02745130_00878"/>
<dbReference type="Gene3D" id="3.30.950.30">
    <property type="entry name" value="Schlafen, AAA domain"/>
    <property type="match status" value="1"/>
</dbReference>
<keyword evidence="3" id="KW-1185">Reference proteome</keyword>
<dbReference type="PANTHER" id="PTHR30595">
    <property type="entry name" value="GLPR-RELATED TRANSCRIPTIONAL REPRESSOR"/>
    <property type="match status" value="1"/>
</dbReference>
<dbReference type="EMBL" id="FUYB01000003">
    <property type="protein sequence ID" value="SKA71597.1"/>
    <property type="molecule type" value="Genomic_DNA"/>
</dbReference>
<dbReference type="RefSeq" id="WP_078921368.1">
    <property type="nucleotide sequence ID" value="NZ_FUYB01000003.1"/>
</dbReference>
<organism evidence="2 3">
    <name type="scientific">Thiothrix eikelboomii</name>
    <dbReference type="NCBI Taxonomy" id="92487"/>
    <lineage>
        <taxon>Bacteria</taxon>
        <taxon>Pseudomonadati</taxon>
        <taxon>Pseudomonadota</taxon>
        <taxon>Gammaproteobacteria</taxon>
        <taxon>Thiotrichales</taxon>
        <taxon>Thiotrichaceae</taxon>
        <taxon>Thiothrix</taxon>
    </lineage>
</organism>
<dbReference type="PANTHER" id="PTHR30595:SF6">
    <property type="entry name" value="SCHLAFEN ALBA-2 DOMAIN-CONTAINING PROTEIN"/>
    <property type="match status" value="1"/>
</dbReference>
<dbReference type="Proteomes" id="UP000190460">
    <property type="component" value="Unassembled WGS sequence"/>
</dbReference>
<dbReference type="Pfam" id="PF13749">
    <property type="entry name" value="HATPase_c_4"/>
    <property type="match status" value="1"/>
</dbReference>
<evidence type="ECO:0000313" key="2">
    <source>
        <dbReference type="EMBL" id="SKA71597.1"/>
    </source>
</evidence>
<proteinExistence type="predicted"/>
<dbReference type="InterPro" id="IPR007421">
    <property type="entry name" value="Schlafen_AlbA_2_dom"/>
</dbReference>
<dbReference type="Gene3D" id="3.30.565.60">
    <property type="match status" value="1"/>
</dbReference>
<sequence length="415" mass="46820">MNPIHLMQRIRLGEDSTLELKQIHIKDAGKNLEPHPDGLSDELAAMGNANGGLMVFGVDDKTRAVTGIPAEHLDRVETWLTAICTDRIKPPLEIATHHLELPDASGQLQAVIVAEVPRSLWVHQSANGYFKRIGHAKREMQPDMLARLFQQRSQARIVRFEEQVVPKARFDDLDALLLRRFLKPDQGDVITQLARLHLIDNREGEALPTIAGVLLCTLDPTKWLRNAEILAVAHSGLRNDPNEQLDAQEIRGPLDRQILDAFHFVRRNMTTAARKPLGRVDYPQYHLGAVFEAIVNAVAHRDYSLHAQRIRLFMFADRLEIHSPGALPNTLSLESMSRLSVPRNEILASLFSRYYPVDEVGLGKSYLMDRRGFGVEMLLRESEKLSGKLPKYESISDLELCLTIYAQSLPVLENP</sequence>
<dbReference type="InterPro" id="IPR038475">
    <property type="entry name" value="RecG_C_sf"/>
</dbReference>
<gene>
    <name evidence="2" type="ORF">SAMN02745130_00878</name>
</gene>
<evidence type="ECO:0000313" key="3">
    <source>
        <dbReference type="Proteomes" id="UP000190460"/>
    </source>
</evidence>
<dbReference type="OrthoDB" id="34589at2"/>
<dbReference type="InterPro" id="IPR038461">
    <property type="entry name" value="Schlafen_AlbA_2_dom_sf"/>
</dbReference>
<reference evidence="2 3" key="1">
    <citation type="submission" date="2017-02" db="EMBL/GenBank/DDBJ databases">
        <authorList>
            <person name="Peterson S.W."/>
        </authorList>
    </citation>
    <scope>NUCLEOTIDE SEQUENCE [LARGE SCALE GENOMIC DNA]</scope>
    <source>
        <strain evidence="2 3">ATCC 49788</strain>
    </source>
</reference>
<accession>A0A1T4W322</accession>
<evidence type="ECO:0000259" key="1">
    <source>
        <dbReference type="Pfam" id="PF04326"/>
    </source>
</evidence>
<feature type="domain" description="Schlafen AlbA-2" evidence="1">
    <location>
        <begin position="14"/>
        <end position="140"/>
    </location>
</feature>